<reference evidence="2 3" key="1">
    <citation type="submission" date="2020-09" db="EMBL/GenBank/DDBJ databases">
        <title>Novel species of Mucilaginibacter isolated from a glacier on the Tibetan Plateau.</title>
        <authorList>
            <person name="Liu Q."/>
            <person name="Xin Y.-H."/>
        </authorList>
    </citation>
    <scope>NUCLEOTIDE SEQUENCE [LARGE SCALE GENOMIC DNA]</scope>
    <source>
        <strain evidence="2 3">CGMCC 1.13878</strain>
    </source>
</reference>
<organism evidence="2 3">
    <name type="scientific">Mucilaginibacter rigui</name>
    <dbReference type="NCBI Taxonomy" id="534635"/>
    <lineage>
        <taxon>Bacteria</taxon>
        <taxon>Pseudomonadati</taxon>
        <taxon>Bacteroidota</taxon>
        <taxon>Sphingobacteriia</taxon>
        <taxon>Sphingobacteriales</taxon>
        <taxon>Sphingobacteriaceae</taxon>
        <taxon>Mucilaginibacter</taxon>
    </lineage>
</organism>
<evidence type="ECO:0000313" key="3">
    <source>
        <dbReference type="Proteomes" id="UP000618754"/>
    </source>
</evidence>
<keyword evidence="3" id="KW-1185">Reference proteome</keyword>
<evidence type="ECO:0000256" key="1">
    <source>
        <dbReference type="SAM" id="Phobius"/>
    </source>
</evidence>
<keyword evidence="1" id="KW-0472">Membrane</keyword>
<proteinExistence type="predicted"/>
<protein>
    <submittedName>
        <fullName evidence="2">SdpI family protein</fullName>
    </submittedName>
</protein>
<gene>
    <name evidence="2" type="ORF">IDJ75_07345</name>
</gene>
<dbReference type="EMBL" id="JACWMW010000002">
    <property type="protein sequence ID" value="MBD1385088.1"/>
    <property type="molecule type" value="Genomic_DNA"/>
</dbReference>
<name>A0ABR7X3B4_9SPHI</name>
<keyword evidence="1" id="KW-0812">Transmembrane</keyword>
<feature type="transmembrane region" description="Helical" evidence="1">
    <location>
        <begin position="64"/>
        <end position="84"/>
    </location>
</feature>
<feature type="transmembrane region" description="Helical" evidence="1">
    <location>
        <begin position="90"/>
        <end position="109"/>
    </location>
</feature>
<dbReference type="InterPro" id="IPR025962">
    <property type="entry name" value="SdpI/YhfL"/>
</dbReference>
<feature type="transmembrane region" description="Helical" evidence="1">
    <location>
        <begin position="6"/>
        <end position="23"/>
    </location>
</feature>
<keyword evidence="1" id="KW-1133">Transmembrane helix</keyword>
<sequence>MIFANWIVGPHLIGVLFLLAGLIQKRYPPKQINSLYGYRTTLSMKNQQNWDEGNRYSTALIIKCGWVLVITGIIITALFMLLPLSPEARTLTKIILMLVGAFATVMVLFRSTEKHLKNTFDQTT</sequence>
<comment type="caution">
    <text evidence="2">The sequence shown here is derived from an EMBL/GenBank/DDBJ whole genome shotgun (WGS) entry which is preliminary data.</text>
</comment>
<dbReference type="Proteomes" id="UP000618754">
    <property type="component" value="Unassembled WGS sequence"/>
</dbReference>
<dbReference type="RefSeq" id="WP_191174985.1">
    <property type="nucleotide sequence ID" value="NZ_JACWMW010000002.1"/>
</dbReference>
<dbReference type="Pfam" id="PF13630">
    <property type="entry name" value="SdpI"/>
    <property type="match status" value="1"/>
</dbReference>
<accession>A0ABR7X3B4</accession>
<evidence type="ECO:0000313" key="2">
    <source>
        <dbReference type="EMBL" id="MBD1385088.1"/>
    </source>
</evidence>